<dbReference type="EMBL" id="JAGIOO010000001">
    <property type="protein sequence ID" value="MBP2473554.1"/>
    <property type="molecule type" value="Genomic_DNA"/>
</dbReference>
<comment type="caution">
    <text evidence="2">The sequence shown here is derived from an EMBL/GenBank/DDBJ whole genome shotgun (WGS) entry which is preliminary data.</text>
</comment>
<dbReference type="InterPro" id="IPR011050">
    <property type="entry name" value="Pectin_lyase_fold/virulence"/>
</dbReference>
<organism evidence="2 3">
    <name type="scientific">Crossiella equi</name>
    <dbReference type="NCBI Taxonomy" id="130796"/>
    <lineage>
        <taxon>Bacteria</taxon>
        <taxon>Bacillati</taxon>
        <taxon>Actinomycetota</taxon>
        <taxon>Actinomycetes</taxon>
        <taxon>Pseudonocardiales</taxon>
        <taxon>Pseudonocardiaceae</taxon>
        <taxon>Crossiella</taxon>
    </lineage>
</organism>
<keyword evidence="1" id="KW-0732">Signal</keyword>
<proteinExistence type="predicted"/>
<evidence type="ECO:0000313" key="3">
    <source>
        <dbReference type="Proteomes" id="UP001519363"/>
    </source>
</evidence>
<keyword evidence="3" id="KW-1185">Reference proteome</keyword>
<dbReference type="Proteomes" id="UP001519363">
    <property type="component" value="Unassembled WGS sequence"/>
</dbReference>
<gene>
    <name evidence="2" type="ORF">JOF53_002426</name>
</gene>
<feature type="chain" id="PRO_5047015782" description="Right handed beta helix domain-containing protein" evidence="1">
    <location>
        <begin position="27"/>
        <end position="502"/>
    </location>
</feature>
<evidence type="ECO:0000313" key="2">
    <source>
        <dbReference type="EMBL" id="MBP2473554.1"/>
    </source>
</evidence>
<dbReference type="SUPFAM" id="SSF51126">
    <property type="entry name" value="Pectin lyase-like"/>
    <property type="match status" value="1"/>
</dbReference>
<dbReference type="SMART" id="SM00710">
    <property type="entry name" value="PbH1"/>
    <property type="match status" value="6"/>
</dbReference>
<protein>
    <recommendedName>
        <fullName evidence="4">Right handed beta helix domain-containing protein</fullName>
    </recommendedName>
</protein>
<sequence>MSVRHALALLGVSTALMSVLVPPASAQTREFHLDCSASVPGDGSPAWPWHSLEQANRAVLQPGDRLLLRRGTECRGTLAPQGSGVPGRPVQLGAYGEGAKPHVAGGGARAAVLLRNVQYWEVRDLQISNQGAPPGPEERRAGLYVLLENYGAGHHYVVEGVDVRDVNGSDHKDPDPSGGILFAATGDLRPTRFQGILVQGNTVTRVDRTGIGTISHWARRAEHPNGPGASFAPIRDFVVRHNVVTDVGGDGIVPQNTIGALVEHNRVHQFNMRSQGWNAGIWPWNSDGTLIQFNEVSGGFGTRDSMAFDFDGASRDVVYQYNYSHDNDGGALLVCNAEGAVNDGGVFRHNISQHDGHPEVAVISIGCARATNVRLLHNTFFTGRDTRLVANYNGTHIEATNNIFARSGGQSTIQDSDGTYTANAYLNVTVPQREARAVTADPQLVNPGSANSRLDLGGYRLRAGSPLLAAGEREQRAGERDIFGNPLPAVPNIGAYQGPGLT</sequence>
<evidence type="ECO:0008006" key="4">
    <source>
        <dbReference type="Google" id="ProtNLM"/>
    </source>
</evidence>
<reference evidence="2 3" key="1">
    <citation type="submission" date="2021-03" db="EMBL/GenBank/DDBJ databases">
        <title>Sequencing the genomes of 1000 actinobacteria strains.</title>
        <authorList>
            <person name="Klenk H.-P."/>
        </authorList>
    </citation>
    <scope>NUCLEOTIDE SEQUENCE [LARGE SCALE GENOMIC DNA]</scope>
    <source>
        <strain evidence="2 3">DSM 44580</strain>
    </source>
</reference>
<accession>A0ABS5AAE3</accession>
<dbReference type="InterPro" id="IPR012334">
    <property type="entry name" value="Pectin_lyas_fold"/>
</dbReference>
<name>A0ABS5AAE3_9PSEU</name>
<dbReference type="InterPro" id="IPR006626">
    <property type="entry name" value="PbH1"/>
</dbReference>
<dbReference type="RefSeq" id="WP_086786465.1">
    <property type="nucleotide sequence ID" value="NZ_JAGIOO010000001.1"/>
</dbReference>
<evidence type="ECO:0000256" key="1">
    <source>
        <dbReference type="SAM" id="SignalP"/>
    </source>
</evidence>
<feature type="signal peptide" evidence="1">
    <location>
        <begin position="1"/>
        <end position="26"/>
    </location>
</feature>
<dbReference type="Gene3D" id="2.160.20.10">
    <property type="entry name" value="Single-stranded right-handed beta-helix, Pectin lyase-like"/>
    <property type="match status" value="1"/>
</dbReference>